<dbReference type="InterPro" id="IPR043128">
    <property type="entry name" value="Rev_trsase/Diguanyl_cyclase"/>
</dbReference>
<evidence type="ECO:0000313" key="6">
    <source>
        <dbReference type="EMBL" id="KAA3482844.1"/>
    </source>
</evidence>
<dbReference type="EMBL" id="SMMG02000002">
    <property type="protein sequence ID" value="KAA3482844.1"/>
    <property type="molecule type" value="Genomic_DNA"/>
</dbReference>
<dbReference type="Gene3D" id="1.10.340.70">
    <property type="match status" value="1"/>
</dbReference>
<evidence type="ECO:0000256" key="2">
    <source>
        <dbReference type="SAM" id="MobiDB-lite"/>
    </source>
</evidence>
<dbReference type="InterPro" id="IPR041588">
    <property type="entry name" value="Integrase_H2C2"/>
</dbReference>
<dbReference type="GO" id="GO:0003824">
    <property type="term" value="F:catalytic activity"/>
    <property type="evidence" value="ECO:0007669"/>
    <property type="project" value="UniProtKB-KW"/>
</dbReference>
<dbReference type="InterPro" id="IPR041577">
    <property type="entry name" value="RT_RNaseH_2"/>
</dbReference>
<dbReference type="InterPro" id="IPR050951">
    <property type="entry name" value="Retrovirus_Pol_polyprotein"/>
</dbReference>
<dbReference type="Pfam" id="PF17919">
    <property type="entry name" value="RT_RNaseH_2"/>
    <property type="match status" value="1"/>
</dbReference>
<accession>A0A5B6WNL6</accession>
<dbReference type="FunFam" id="3.30.70.270:FF:000020">
    <property type="entry name" value="Transposon Tf2-6 polyprotein-like Protein"/>
    <property type="match status" value="1"/>
</dbReference>
<evidence type="ECO:0000313" key="7">
    <source>
        <dbReference type="Proteomes" id="UP000325315"/>
    </source>
</evidence>
<keyword evidence="7" id="KW-1185">Reference proteome</keyword>
<dbReference type="AlphaFoldDB" id="A0A5B6WNL6"/>
<feature type="domain" description="Integrase zinc-binding" evidence="5">
    <location>
        <begin position="624"/>
        <end position="670"/>
    </location>
</feature>
<dbReference type="PANTHER" id="PTHR37984">
    <property type="entry name" value="PROTEIN CBG26694"/>
    <property type="match status" value="1"/>
</dbReference>
<dbReference type="Gene3D" id="3.10.10.10">
    <property type="entry name" value="HIV Type 1 Reverse Transcriptase, subunit A, domain 1"/>
    <property type="match status" value="1"/>
</dbReference>
<evidence type="ECO:0000259" key="3">
    <source>
        <dbReference type="Pfam" id="PF00078"/>
    </source>
</evidence>
<comment type="caution">
    <text evidence="6">The sequence shown here is derived from an EMBL/GenBank/DDBJ whole genome shotgun (WGS) entry which is preliminary data.</text>
</comment>
<protein>
    <submittedName>
        <fullName evidence="6">DNA/RNA polymerases superfamily protein</fullName>
    </submittedName>
</protein>
<feature type="domain" description="Reverse transcriptase" evidence="3">
    <location>
        <begin position="333"/>
        <end position="390"/>
    </location>
</feature>
<organism evidence="6 7">
    <name type="scientific">Gossypium australe</name>
    <dbReference type="NCBI Taxonomy" id="47621"/>
    <lineage>
        <taxon>Eukaryota</taxon>
        <taxon>Viridiplantae</taxon>
        <taxon>Streptophyta</taxon>
        <taxon>Embryophyta</taxon>
        <taxon>Tracheophyta</taxon>
        <taxon>Spermatophyta</taxon>
        <taxon>Magnoliopsida</taxon>
        <taxon>eudicotyledons</taxon>
        <taxon>Gunneridae</taxon>
        <taxon>Pentapetalae</taxon>
        <taxon>rosids</taxon>
        <taxon>malvids</taxon>
        <taxon>Malvales</taxon>
        <taxon>Malvaceae</taxon>
        <taxon>Malvoideae</taxon>
        <taxon>Gossypium</taxon>
    </lineage>
</organism>
<gene>
    <name evidence="6" type="ORF">EPI10_005059</name>
</gene>
<feature type="domain" description="Reverse transcriptase/retrotransposon-derived protein RNase H-like" evidence="4">
    <location>
        <begin position="440"/>
        <end position="512"/>
    </location>
</feature>
<evidence type="ECO:0000259" key="5">
    <source>
        <dbReference type="Pfam" id="PF17921"/>
    </source>
</evidence>
<evidence type="ECO:0000256" key="1">
    <source>
        <dbReference type="ARBA" id="ARBA00023268"/>
    </source>
</evidence>
<dbReference type="SUPFAM" id="SSF56672">
    <property type="entry name" value="DNA/RNA polymerases"/>
    <property type="match status" value="1"/>
</dbReference>
<feature type="region of interest" description="Disordered" evidence="2">
    <location>
        <begin position="1"/>
        <end position="28"/>
    </location>
</feature>
<proteinExistence type="predicted"/>
<reference evidence="7" key="1">
    <citation type="journal article" date="2019" name="Plant Biotechnol. J.">
        <title>Genome sequencing of the Australian wild diploid species Gossypium australe highlights disease resistance and delayed gland morphogenesis.</title>
        <authorList>
            <person name="Cai Y."/>
            <person name="Cai X."/>
            <person name="Wang Q."/>
            <person name="Wang P."/>
            <person name="Zhang Y."/>
            <person name="Cai C."/>
            <person name="Xu Y."/>
            <person name="Wang K."/>
            <person name="Zhou Z."/>
            <person name="Wang C."/>
            <person name="Geng S."/>
            <person name="Li B."/>
            <person name="Dong Q."/>
            <person name="Hou Y."/>
            <person name="Wang H."/>
            <person name="Ai P."/>
            <person name="Liu Z."/>
            <person name="Yi F."/>
            <person name="Sun M."/>
            <person name="An G."/>
            <person name="Cheng J."/>
            <person name="Zhang Y."/>
            <person name="Shi Q."/>
            <person name="Xie Y."/>
            <person name="Shi X."/>
            <person name="Chang Y."/>
            <person name="Huang F."/>
            <person name="Chen Y."/>
            <person name="Hong S."/>
            <person name="Mi L."/>
            <person name="Sun Q."/>
            <person name="Zhang L."/>
            <person name="Zhou B."/>
            <person name="Peng R."/>
            <person name="Zhang X."/>
            <person name="Liu F."/>
        </authorList>
    </citation>
    <scope>NUCLEOTIDE SEQUENCE [LARGE SCALE GENOMIC DNA]</scope>
    <source>
        <strain evidence="7">cv. PA1801</strain>
    </source>
</reference>
<dbReference type="InterPro" id="IPR000477">
    <property type="entry name" value="RT_dom"/>
</dbReference>
<dbReference type="Pfam" id="PF08284">
    <property type="entry name" value="RVP_2"/>
    <property type="match status" value="1"/>
</dbReference>
<sequence>MPTFRVRGSSRSGSFSKGGARKGSDIATQQSEARVLAQVYVVRTREEGDANDVVTDPRSSHSYVNTKLVESRSFKSEMSRVSIVVSSPLGQSVLVDQVCRRCPLMIQNIIFSVDLLIMPFEHRVILDCCKKKFIVQSENGDKIEVNGIRTNGSTHSVESQCSKIRTVCEFPNVFLEELSGLPPDREVEFAIEVYPSTAPMSIPPYRMSPTELKELKVQLQGLLGHGFIRPSNSPWGALVLFVKKKDGSIRLYIDYRQLNKVTIKNRYLLPCIDDLFDQLKGAFVFLKIDLRSGYYQLKVKENDVPKMAFRIRDAFWIDKCSDNIYGSYEPYFLAFVVVFIDDILVYLKSEYEYEQHLRIVLQILQDKQLHRKLSKCELWLLDFVFLGYIISADRIRVDSKKIEAIVQWKAPRNVSEVHSFLGLAALPMTKLLQKNVLFVWDDQCQESFEKLKKMLTEAPVLTLPESGKDFVIYSDASLSSLDGKVIAYASRQLKPNERNYPTHDLELAAVLKQRRWIELLKDYDCIIDYHPSKANVVADALSRKVAIELRVMFAQLNINDDGSLLPELRIKMVMFDRIKLAQSEDDKLVKKREMVQNGMLENFSIDEHDCLRYRNRICVLDVSELKELILHKAHDRTKMYRNLRESYWWSGMKRDVVEYMAKCLTCQRVKGEHQGPT</sequence>
<feature type="domain" description="Reverse transcriptase" evidence="3">
    <location>
        <begin position="242"/>
        <end position="321"/>
    </location>
</feature>
<dbReference type="Pfam" id="PF00078">
    <property type="entry name" value="RVT_1"/>
    <property type="match status" value="2"/>
</dbReference>
<dbReference type="InterPro" id="IPR043502">
    <property type="entry name" value="DNA/RNA_pol_sf"/>
</dbReference>
<dbReference type="CDD" id="cd01647">
    <property type="entry name" value="RT_LTR"/>
    <property type="match status" value="1"/>
</dbReference>
<evidence type="ECO:0000259" key="4">
    <source>
        <dbReference type="Pfam" id="PF17919"/>
    </source>
</evidence>
<dbReference type="OrthoDB" id="9908684at2759"/>
<dbReference type="PANTHER" id="PTHR37984:SF5">
    <property type="entry name" value="PROTEIN NYNRIN-LIKE"/>
    <property type="match status" value="1"/>
</dbReference>
<dbReference type="Proteomes" id="UP000325315">
    <property type="component" value="Unassembled WGS sequence"/>
</dbReference>
<feature type="compositionally biased region" description="Low complexity" evidence="2">
    <location>
        <begin position="1"/>
        <end position="18"/>
    </location>
</feature>
<dbReference type="Gene3D" id="3.30.70.270">
    <property type="match status" value="2"/>
</dbReference>
<keyword evidence="1" id="KW-0511">Multifunctional enzyme</keyword>
<name>A0A5B6WNL6_9ROSI</name>
<dbReference type="Pfam" id="PF17921">
    <property type="entry name" value="Integrase_H2C2"/>
    <property type="match status" value="1"/>
</dbReference>